<feature type="domain" description="Calx-beta" evidence="4">
    <location>
        <begin position="255"/>
        <end position="361"/>
    </location>
</feature>
<sequence>MTTNMISRIGGYDTPGDAMGVEVVGNYAYVADRYAGLQIIDISNPANPARTGGYDTYGRALEVEVVGNYAYVADYDGGLQIIDISDPANPTRIGGYDTSNNQARGVQVVGNYAYVADSRLGLQIIDISNPASPTLTGRYRENWSDARDVAVVGNYAYVAFEYGGLEIIDISNPANPNRTGGYNPPGNDRGVQVVGNYAYVATYFGGLHIIDISNPANPTRTGAYDTSGLATDVQVVGNYAYVADGDAGLQIIDVSQFTQSPTNQPSIGIIAPTNAIQLEGNSGTTPFTFTVTRTGDTSNTSTANWAVTGTGTNPANAADFGGTIPTGTVTFAAGVTSQVITVNVQGDTVVEQDETFTVTLSNPSNATITTATATGTIRNDDASLAIAATNAVRGEGNTGTTPFTFTVTRTGNTTGISTANWAVTGTGTNPANAADFGGTIPTGTVTFAAGEISQIITVNVSGDTVVELEETFTVTLSNPSNATITTAAATGTIRNDDTPPVEGDRQQITSLDNLTATPGGDVSIPLFYNTSTGDNTVTGISLRLHYNSDELSFQSVENLFSNNLFIPLSDRDDTSDFDNDPNTNKFIQFGYTEFAGNWPNQTLPLKLADFNFTTTGNFTETQLNLSSDNLAPGYSLEADP</sequence>
<dbReference type="InterPro" id="IPR011044">
    <property type="entry name" value="Quino_amine_DH_bsu"/>
</dbReference>
<dbReference type="Gene3D" id="2.60.40.2030">
    <property type="match status" value="2"/>
</dbReference>
<dbReference type="PANTHER" id="PTHR46682:SF1">
    <property type="entry name" value="ADHESION G-PROTEIN COUPLED RECEPTOR V1"/>
    <property type="match status" value="1"/>
</dbReference>
<dbReference type="SMART" id="SM00237">
    <property type="entry name" value="Calx_beta"/>
    <property type="match status" value="2"/>
</dbReference>
<comment type="caution">
    <text evidence="5">The sequence shown here is derived from an EMBL/GenBank/DDBJ whole genome shotgun (WGS) entry which is preliminary data.</text>
</comment>
<evidence type="ECO:0000256" key="3">
    <source>
        <dbReference type="ARBA" id="ARBA00022837"/>
    </source>
</evidence>
<dbReference type="InterPro" id="IPR003644">
    <property type="entry name" value="Calx_beta"/>
</dbReference>
<dbReference type="InterPro" id="IPR013211">
    <property type="entry name" value="LVIVD"/>
</dbReference>
<dbReference type="Pfam" id="PF08309">
    <property type="entry name" value="LVIVD"/>
    <property type="match status" value="6"/>
</dbReference>
<evidence type="ECO:0000313" key="6">
    <source>
        <dbReference type="Proteomes" id="UP001159386"/>
    </source>
</evidence>
<dbReference type="SUPFAM" id="SSF49384">
    <property type="entry name" value="Carbohydrate-binding domain"/>
    <property type="match status" value="1"/>
</dbReference>
<keyword evidence="2" id="KW-0677">Repeat</keyword>
<keyword evidence="3" id="KW-0106">Calcium</keyword>
<reference evidence="5 6" key="1">
    <citation type="journal article" date="2023" name="J. Phycol.">
        <title>Chrysosporum ovalisporum is synonymous with the true-branching cyanobacterium Umezakia natans (Nostocales/Aphanizomenonaceae).</title>
        <authorList>
            <person name="McGregor G.B."/>
            <person name="Sendall B.C."/>
            <person name="Niiyama Y."/>
            <person name="Tuji A."/>
            <person name="Willis A."/>
        </authorList>
    </citation>
    <scope>NUCLEOTIDE SEQUENCE [LARGE SCALE GENOMIC DNA]</scope>
    <source>
        <strain evidence="5 6">CS-531</strain>
    </source>
</reference>
<feature type="non-terminal residue" evidence="5">
    <location>
        <position position="640"/>
    </location>
</feature>
<evidence type="ECO:0000259" key="4">
    <source>
        <dbReference type="SMART" id="SM00237"/>
    </source>
</evidence>
<evidence type="ECO:0000313" key="5">
    <source>
        <dbReference type="EMBL" id="MDH6107236.1"/>
    </source>
</evidence>
<protein>
    <recommendedName>
        <fullName evidence="4">Calx-beta domain-containing protein</fullName>
    </recommendedName>
</protein>
<dbReference type="InterPro" id="IPR008965">
    <property type="entry name" value="CBM2/CBM3_carb-bd_dom_sf"/>
</dbReference>
<evidence type="ECO:0000256" key="1">
    <source>
        <dbReference type="ARBA" id="ARBA00022729"/>
    </source>
</evidence>
<keyword evidence="6" id="KW-1185">Reference proteome</keyword>
<dbReference type="PANTHER" id="PTHR46682">
    <property type="entry name" value="ADHESION G-PROTEIN COUPLED RECEPTOR V1"/>
    <property type="match status" value="1"/>
</dbReference>
<dbReference type="Proteomes" id="UP001159386">
    <property type="component" value="Unassembled WGS sequence"/>
</dbReference>
<dbReference type="SUPFAM" id="SSF50969">
    <property type="entry name" value="YVTN repeat-like/Quinoprotein amine dehydrogenase"/>
    <property type="match status" value="1"/>
</dbReference>
<name>A0ABT6KHJ2_9CYAN</name>
<dbReference type="Pfam" id="PF03160">
    <property type="entry name" value="Calx-beta"/>
    <property type="match status" value="2"/>
</dbReference>
<organism evidence="5 6">
    <name type="scientific">Anabaenopsis tanganyikae CS-531</name>
    <dbReference type="NCBI Taxonomy" id="2785304"/>
    <lineage>
        <taxon>Bacteria</taxon>
        <taxon>Bacillati</taxon>
        <taxon>Cyanobacteriota</taxon>
        <taxon>Cyanophyceae</taxon>
        <taxon>Nostocales</taxon>
        <taxon>Nodulariaceae</taxon>
        <taxon>Anabaenopsis</taxon>
        <taxon>Anabaenopsis tanganyikae</taxon>
    </lineage>
</organism>
<gene>
    <name evidence="5" type="ORF">NWP22_15435</name>
</gene>
<feature type="domain" description="Calx-beta" evidence="4">
    <location>
        <begin position="373"/>
        <end position="477"/>
    </location>
</feature>
<dbReference type="InterPro" id="IPR038081">
    <property type="entry name" value="CalX-like_sf"/>
</dbReference>
<dbReference type="Gene3D" id="2.60.40.680">
    <property type="match status" value="1"/>
</dbReference>
<proteinExistence type="predicted"/>
<accession>A0ABT6KHJ2</accession>
<dbReference type="SUPFAM" id="SSF141072">
    <property type="entry name" value="CalX-like"/>
    <property type="match status" value="2"/>
</dbReference>
<evidence type="ECO:0000256" key="2">
    <source>
        <dbReference type="ARBA" id="ARBA00022737"/>
    </source>
</evidence>
<dbReference type="RefSeq" id="WP_280802079.1">
    <property type="nucleotide sequence ID" value="NZ_JANQDF010000161.1"/>
</dbReference>
<keyword evidence="1" id="KW-0732">Signal</keyword>
<dbReference type="EMBL" id="JANQDF010000161">
    <property type="protein sequence ID" value="MDH6107236.1"/>
    <property type="molecule type" value="Genomic_DNA"/>
</dbReference>
<dbReference type="InterPro" id="IPR026919">
    <property type="entry name" value="ADGRV1"/>
</dbReference>